<dbReference type="PANTHER" id="PTHR11042">
    <property type="entry name" value="EUKARYOTIC TRANSLATION INITIATION FACTOR 2-ALPHA KINASE EIF2-ALPHA KINASE -RELATED"/>
    <property type="match status" value="1"/>
</dbReference>
<dbReference type="Xenbase" id="XB-GENE-1011407">
    <property type="gene designation" value="pkr2"/>
</dbReference>
<gene>
    <name evidence="14 15" type="primary">pkr2</name>
</gene>
<dbReference type="GO" id="GO:0003723">
    <property type="term" value="F:RNA binding"/>
    <property type="evidence" value="ECO:0007669"/>
    <property type="project" value="UniProtKB-UniRule"/>
</dbReference>
<evidence type="ECO:0000313" key="15">
    <source>
        <dbReference type="Xenbase" id="XB-GENE-1011407"/>
    </source>
</evidence>
<dbReference type="SMART" id="SM00358">
    <property type="entry name" value="DSRM"/>
    <property type="match status" value="1"/>
</dbReference>
<dbReference type="GO" id="GO:0005524">
    <property type="term" value="F:ATP binding"/>
    <property type="evidence" value="ECO:0007669"/>
    <property type="project" value="UniProtKB-KW"/>
</dbReference>
<dbReference type="SUPFAM" id="SSF54768">
    <property type="entry name" value="dsRNA-binding domain-like"/>
    <property type="match status" value="1"/>
</dbReference>
<proteinExistence type="inferred from homology"/>
<dbReference type="SUPFAM" id="SSF56112">
    <property type="entry name" value="Protein kinase-like (PK-like)"/>
    <property type="match status" value="1"/>
</dbReference>
<dbReference type="AlphaFoldDB" id="A0A8J1JKG4"/>
<dbReference type="CDD" id="cd10845">
    <property type="entry name" value="DSRM_RNAse_III_family"/>
    <property type="match status" value="1"/>
</dbReference>
<keyword evidence="14" id="KW-0396">Initiation factor</keyword>
<dbReference type="PROSITE" id="PS00108">
    <property type="entry name" value="PROTEIN_KINASE_ST"/>
    <property type="match status" value="1"/>
</dbReference>
<dbReference type="GO" id="GO:0005634">
    <property type="term" value="C:nucleus"/>
    <property type="evidence" value="ECO:0000318"/>
    <property type="project" value="GO_Central"/>
</dbReference>
<accession>A0A8J1JKG4</accession>
<organism evidence="13 14">
    <name type="scientific">Xenopus tropicalis</name>
    <name type="common">Western clawed frog</name>
    <name type="synonym">Silurana tropicalis</name>
    <dbReference type="NCBI Taxonomy" id="8364"/>
    <lineage>
        <taxon>Eukaryota</taxon>
        <taxon>Metazoa</taxon>
        <taxon>Chordata</taxon>
        <taxon>Craniata</taxon>
        <taxon>Vertebrata</taxon>
        <taxon>Euteleostomi</taxon>
        <taxon>Amphibia</taxon>
        <taxon>Batrachia</taxon>
        <taxon>Anura</taxon>
        <taxon>Pipoidea</taxon>
        <taxon>Pipidae</taxon>
        <taxon>Xenopodinae</taxon>
        <taxon>Xenopus</taxon>
        <taxon>Silurana</taxon>
    </lineage>
</organism>
<dbReference type="FunFam" id="1.10.510.10:FF:000251">
    <property type="entry name" value="eukaryotic translation initiation factor 2-alpha kinase 3"/>
    <property type="match status" value="1"/>
</dbReference>
<evidence type="ECO:0000313" key="13">
    <source>
        <dbReference type="Proteomes" id="UP000008143"/>
    </source>
</evidence>
<name>A0A8J1JKG4_XENTR</name>
<dbReference type="Pfam" id="PF00035">
    <property type="entry name" value="dsrm"/>
    <property type="match status" value="1"/>
</dbReference>
<evidence type="ECO:0000256" key="1">
    <source>
        <dbReference type="ARBA" id="ARBA00012513"/>
    </source>
</evidence>
<keyword evidence="7" id="KW-0067">ATP-binding</keyword>
<evidence type="ECO:0000256" key="3">
    <source>
        <dbReference type="ARBA" id="ARBA00022553"/>
    </source>
</evidence>
<dbReference type="PROSITE" id="PS50137">
    <property type="entry name" value="DS_RBD"/>
    <property type="match status" value="1"/>
</dbReference>
<reference evidence="14" key="1">
    <citation type="submission" date="2025-08" db="UniProtKB">
        <authorList>
            <consortium name="RefSeq"/>
        </authorList>
    </citation>
    <scope>IDENTIFICATION</scope>
    <source>
        <strain evidence="14">Nigerian</strain>
        <tissue evidence="14">Liver and blood</tissue>
    </source>
</reference>
<feature type="compositionally biased region" description="Low complexity" evidence="10">
    <location>
        <begin position="202"/>
        <end position="217"/>
    </location>
</feature>
<comment type="similarity">
    <text evidence="8">Belongs to the protein kinase superfamily. Ser/Thr protein kinase family. GCN2 subfamily.</text>
</comment>
<dbReference type="RefSeq" id="XP_031758367.1">
    <property type="nucleotide sequence ID" value="XM_031902507.1"/>
</dbReference>
<dbReference type="Gene3D" id="3.30.160.20">
    <property type="match status" value="1"/>
</dbReference>
<keyword evidence="14" id="KW-0648">Protein biosynthesis</keyword>
<feature type="region of interest" description="Disordered" evidence="10">
    <location>
        <begin position="202"/>
        <end position="237"/>
    </location>
</feature>
<dbReference type="GO" id="GO:0006446">
    <property type="term" value="P:regulation of translational initiation"/>
    <property type="evidence" value="ECO:0000318"/>
    <property type="project" value="GO_Central"/>
</dbReference>
<dbReference type="GeneID" id="100141482"/>
<dbReference type="Proteomes" id="UP000008143">
    <property type="component" value="Chromosome 5"/>
</dbReference>
<keyword evidence="6 14" id="KW-0418">Kinase</keyword>
<dbReference type="SMART" id="SM00220">
    <property type="entry name" value="S_TKc"/>
    <property type="match status" value="1"/>
</dbReference>
<feature type="compositionally biased region" description="Low complexity" evidence="10">
    <location>
        <begin position="83"/>
        <end position="103"/>
    </location>
</feature>
<evidence type="ECO:0000256" key="7">
    <source>
        <dbReference type="ARBA" id="ARBA00022840"/>
    </source>
</evidence>
<dbReference type="InterPro" id="IPR050339">
    <property type="entry name" value="CC_SR_Kinase"/>
</dbReference>
<dbReference type="PROSITE" id="PS50011">
    <property type="entry name" value="PROTEIN_KINASE_DOM"/>
    <property type="match status" value="1"/>
</dbReference>
<dbReference type="Gene3D" id="1.10.510.10">
    <property type="entry name" value="Transferase(Phosphotransferase) domain 1"/>
    <property type="match status" value="1"/>
</dbReference>
<evidence type="ECO:0000256" key="9">
    <source>
        <dbReference type="PROSITE-ProRule" id="PRU00266"/>
    </source>
</evidence>
<evidence type="ECO:0000256" key="4">
    <source>
        <dbReference type="ARBA" id="ARBA00022679"/>
    </source>
</evidence>
<evidence type="ECO:0000259" key="12">
    <source>
        <dbReference type="PROSITE" id="PS50137"/>
    </source>
</evidence>
<protein>
    <recommendedName>
        <fullName evidence="1">non-specific serine/threonine protein kinase</fullName>
        <ecNumber evidence="1">2.7.11.1</ecNumber>
    </recommendedName>
</protein>
<keyword evidence="4" id="KW-0808">Transferase</keyword>
<keyword evidence="13" id="KW-1185">Reference proteome</keyword>
<keyword evidence="5" id="KW-0547">Nucleotide-binding</keyword>
<dbReference type="InterPro" id="IPR008271">
    <property type="entry name" value="Ser/Thr_kinase_AS"/>
</dbReference>
<dbReference type="PANTHER" id="PTHR11042:SF194">
    <property type="entry name" value="DOUBLE-STRANDED RNA ACTIVATED PROTEIN KINASE"/>
    <property type="match status" value="1"/>
</dbReference>
<dbReference type="OrthoDB" id="341578at2759"/>
<dbReference type="InterPro" id="IPR011009">
    <property type="entry name" value="Kinase-like_dom_sf"/>
</dbReference>
<evidence type="ECO:0000256" key="5">
    <source>
        <dbReference type="ARBA" id="ARBA00022741"/>
    </source>
</evidence>
<keyword evidence="2" id="KW-0723">Serine/threonine-protein kinase</keyword>
<evidence type="ECO:0000259" key="11">
    <source>
        <dbReference type="PROSITE" id="PS50011"/>
    </source>
</evidence>
<dbReference type="OMA" id="WHNVREG"/>
<dbReference type="AGR" id="Xenbase:XB-GENE-1011407"/>
<dbReference type="KEGG" id="xtr:100141482"/>
<keyword evidence="3" id="KW-0597">Phosphoprotein</keyword>
<dbReference type="EC" id="2.7.11.1" evidence="1"/>
<dbReference type="GO" id="GO:0005737">
    <property type="term" value="C:cytoplasm"/>
    <property type="evidence" value="ECO:0000318"/>
    <property type="project" value="GO_Central"/>
</dbReference>
<dbReference type="CTD" id="100141482"/>
<dbReference type="GO" id="GO:0017148">
    <property type="term" value="P:negative regulation of translation"/>
    <property type="evidence" value="ECO:0000318"/>
    <property type="project" value="GO_Central"/>
</dbReference>
<feature type="domain" description="Protein kinase" evidence="11">
    <location>
        <begin position="130"/>
        <end position="424"/>
    </location>
</feature>
<sequence>MFCAKRNLHYEFKLISKTEPPNDPWFTVHLYIENEIFGEGQGRSRKAADKEAARTGLAALQNRGKPSQARQPSAADSWDPVPSSGSNSTSNSSQSLGSDATEGSSERSSSHTTQSTVPTTNVEQSPLREFENVTELSSGGFGIVYKAWKPMDLNYYAVKKVKMYNEKCKSEVQALARLDHPNIVRYFNSWTGMDYFLDTSSLSSSSSSNNNQSTNVSLFRTREDCSSDTRNSSSDTDGRNEYLYIQMEFCENGDLRNWIREMKEVDKKNSLDIFWQIVKGVAYIHSQKLIHRDLKPENIFFSKDKKVKIGDFGLVTQIFSEGSTKALLRTHGTGTYPYMAPEQQHKKTNYNSEVDIFALGLILVELLCIFGTEHERRDELMKIRNCQFPKAFVAKYPCEISTIRLMLSRDPKNRPAAIKLKAFLEWEPRTW</sequence>
<dbReference type="InterPro" id="IPR000719">
    <property type="entry name" value="Prot_kinase_dom"/>
</dbReference>
<evidence type="ECO:0000256" key="8">
    <source>
        <dbReference type="ARBA" id="ARBA00037982"/>
    </source>
</evidence>
<feature type="domain" description="DRBM" evidence="12">
    <location>
        <begin position="1"/>
        <end position="62"/>
    </location>
</feature>
<dbReference type="GO" id="GO:0004694">
    <property type="term" value="F:eukaryotic translation initiation factor 2alpha kinase activity"/>
    <property type="evidence" value="ECO:0000318"/>
    <property type="project" value="GO_Central"/>
</dbReference>
<dbReference type="InterPro" id="IPR014720">
    <property type="entry name" value="dsRBD_dom"/>
</dbReference>
<dbReference type="GO" id="GO:0003743">
    <property type="term" value="F:translation initiation factor activity"/>
    <property type="evidence" value="ECO:0007669"/>
    <property type="project" value="UniProtKB-KW"/>
</dbReference>
<evidence type="ECO:0000313" key="14">
    <source>
        <dbReference type="RefSeq" id="XP_031758367.1"/>
    </source>
</evidence>
<dbReference type="Gene3D" id="3.30.200.20">
    <property type="entry name" value="Phosphorylase Kinase, domain 1"/>
    <property type="match status" value="1"/>
</dbReference>
<feature type="region of interest" description="Disordered" evidence="10">
    <location>
        <begin position="59"/>
        <end position="128"/>
    </location>
</feature>
<evidence type="ECO:0000256" key="2">
    <source>
        <dbReference type="ARBA" id="ARBA00022527"/>
    </source>
</evidence>
<evidence type="ECO:0000256" key="6">
    <source>
        <dbReference type="ARBA" id="ARBA00022777"/>
    </source>
</evidence>
<keyword evidence="9" id="KW-0694">RNA-binding</keyword>
<dbReference type="Pfam" id="PF00069">
    <property type="entry name" value="Pkinase"/>
    <property type="match status" value="1"/>
</dbReference>
<evidence type="ECO:0000256" key="10">
    <source>
        <dbReference type="SAM" id="MobiDB-lite"/>
    </source>
</evidence>